<reference evidence="4 5" key="1">
    <citation type="submission" date="2019-02" db="EMBL/GenBank/DDBJ databases">
        <title>Genome sequencing of the rare red list fungi Hericium alpestre (H. flagellum).</title>
        <authorList>
            <person name="Buettner E."/>
            <person name="Kellner H."/>
        </authorList>
    </citation>
    <scope>NUCLEOTIDE SEQUENCE [LARGE SCALE GENOMIC DNA]</scope>
    <source>
        <strain evidence="4 5">DSM 108284</strain>
    </source>
</reference>
<dbReference type="Pfam" id="PF02179">
    <property type="entry name" value="BAG"/>
    <property type="match status" value="1"/>
</dbReference>
<accession>A0A4Z0A319</accession>
<feature type="coiled-coil region" evidence="1">
    <location>
        <begin position="379"/>
        <end position="432"/>
    </location>
</feature>
<feature type="region of interest" description="Disordered" evidence="2">
    <location>
        <begin position="481"/>
        <end position="690"/>
    </location>
</feature>
<feature type="compositionally biased region" description="Polar residues" evidence="2">
    <location>
        <begin position="513"/>
        <end position="522"/>
    </location>
</feature>
<dbReference type="AlphaFoldDB" id="A0A4Z0A319"/>
<feature type="compositionally biased region" description="Low complexity" evidence="2">
    <location>
        <begin position="574"/>
        <end position="591"/>
    </location>
</feature>
<dbReference type="STRING" id="135208.A0A4Z0A319"/>
<dbReference type="SUPFAM" id="SSF63491">
    <property type="entry name" value="BAG domain"/>
    <property type="match status" value="1"/>
</dbReference>
<protein>
    <recommendedName>
        <fullName evidence="3">BAG domain-containing protein</fullName>
    </recommendedName>
</protein>
<evidence type="ECO:0000313" key="4">
    <source>
        <dbReference type="EMBL" id="TFY80611.1"/>
    </source>
</evidence>
<feature type="compositionally biased region" description="Polar residues" evidence="2">
    <location>
        <begin position="539"/>
        <end position="558"/>
    </location>
</feature>
<dbReference type="Proteomes" id="UP000298061">
    <property type="component" value="Unassembled WGS sequence"/>
</dbReference>
<feature type="compositionally biased region" description="Polar residues" evidence="2">
    <location>
        <begin position="609"/>
        <end position="646"/>
    </location>
</feature>
<dbReference type="InterPro" id="IPR036533">
    <property type="entry name" value="BAG_dom_sf"/>
</dbReference>
<keyword evidence="5" id="KW-1185">Reference proteome</keyword>
<dbReference type="GO" id="GO:0051087">
    <property type="term" value="F:protein-folding chaperone binding"/>
    <property type="evidence" value="ECO:0007669"/>
    <property type="project" value="InterPro"/>
</dbReference>
<dbReference type="InterPro" id="IPR003103">
    <property type="entry name" value="BAG_domain"/>
</dbReference>
<sequence>MLFVNPITYSPVSEPIQEYTFGRRAPATCREACYIPQAANPIARSEERYRHALVEVHAAEAEYVRTQKAARQEAIRKERKRLLQAEVQRLEHERQNALREERERQARIELLRRQLLSGEDEEESVTTFLSVHVSRAPVEFLAKTPRHNSAPAPLKTRLEERLHKESDKDVEEALQNLLSNIFGRKVPAATPERPAASTRGTQPAPSNKPAQAPKPAPAVPLKDRLEERLQKESDEDVEDTLQNLLSSIFGQKVPTTTTDAPAASTSGTRSAPSSAPEKTEGANLARAHNLSGTSAVKVQTAYRAHRHYSYHGVHIYSRFRSSRRAVPPAQRNQFRRALAQGTDRDLRLPALARLHAARLARRVDDEHEGLAYTPTNAPVRAYEHALNHLLERLDAVESEGDEEVRRRRKEVVLDVERALAEVDRRLREMRAAGRAREVEVAVDIDVQAVVETTEVAAAPEGAPAVEAVELPSAAQSYSIPIADGTPATNDEVESAEAAASPEALPAAVEVDGSHNTTQTNDASVVDEAPTPTPAADVQEPSSVDTEEPANTSPQTVTIVISEPDTVPTAREADNTAAAGAEETASPAEETASPVDEAASPVDEDIDSSAVESLDSSAARNTESSAAGTESPAPKSTDSLVVESTDSPAVGSENMEPATADISENAEPQNAASVHATYEQPSSHIDAPVPAAEAVHLDVAAPLSAPASAEPAHSSSSSTEAEVALPEEVGMIVQDMDSTSSAESSPGPEFLSALSEEQFTFPSAPVRDEDDAVMVENASEEGSEHSWEHIDA</sequence>
<name>A0A4Z0A319_9AGAM</name>
<feature type="region of interest" description="Disordered" evidence="2">
    <location>
        <begin position="184"/>
        <end position="219"/>
    </location>
</feature>
<gene>
    <name evidence="4" type="ORF">EWM64_g3401</name>
</gene>
<evidence type="ECO:0000256" key="1">
    <source>
        <dbReference type="SAM" id="Coils"/>
    </source>
</evidence>
<dbReference type="Gene3D" id="1.20.58.120">
    <property type="entry name" value="BAG domain"/>
    <property type="match status" value="1"/>
</dbReference>
<dbReference type="OrthoDB" id="333905at2759"/>
<feature type="compositionally biased region" description="Low complexity" evidence="2">
    <location>
        <begin position="254"/>
        <end position="268"/>
    </location>
</feature>
<feature type="compositionally biased region" description="Low complexity" evidence="2">
    <location>
        <begin position="495"/>
        <end position="510"/>
    </location>
</feature>
<feature type="coiled-coil region" evidence="1">
    <location>
        <begin position="42"/>
        <end position="114"/>
    </location>
</feature>
<proteinExistence type="predicted"/>
<organism evidence="4 5">
    <name type="scientific">Hericium alpestre</name>
    <dbReference type="NCBI Taxonomy" id="135208"/>
    <lineage>
        <taxon>Eukaryota</taxon>
        <taxon>Fungi</taxon>
        <taxon>Dikarya</taxon>
        <taxon>Basidiomycota</taxon>
        <taxon>Agaricomycotina</taxon>
        <taxon>Agaricomycetes</taxon>
        <taxon>Russulales</taxon>
        <taxon>Hericiaceae</taxon>
        <taxon>Hericium</taxon>
    </lineage>
</organism>
<feature type="compositionally biased region" description="Low complexity" evidence="2">
    <location>
        <begin position="703"/>
        <end position="721"/>
    </location>
</feature>
<keyword evidence="1" id="KW-0175">Coiled coil</keyword>
<dbReference type="EMBL" id="SFCI01000314">
    <property type="protein sequence ID" value="TFY80611.1"/>
    <property type="molecule type" value="Genomic_DNA"/>
</dbReference>
<evidence type="ECO:0000259" key="3">
    <source>
        <dbReference type="Pfam" id="PF02179"/>
    </source>
</evidence>
<feature type="region of interest" description="Disordered" evidence="2">
    <location>
        <begin position="703"/>
        <end position="768"/>
    </location>
</feature>
<evidence type="ECO:0000256" key="2">
    <source>
        <dbReference type="SAM" id="MobiDB-lite"/>
    </source>
</evidence>
<feature type="domain" description="BAG" evidence="3">
    <location>
        <begin position="382"/>
        <end position="424"/>
    </location>
</feature>
<feature type="region of interest" description="Disordered" evidence="2">
    <location>
        <begin position="252"/>
        <end position="282"/>
    </location>
</feature>
<evidence type="ECO:0000313" key="5">
    <source>
        <dbReference type="Proteomes" id="UP000298061"/>
    </source>
</evidence>
<comment type="caution">
    <text evidence="4">The sequence shown here is derived from an EMBL/GenBank/DDBJ whole genome shotgun (WGS) entry which is preliminary data.</text>
</comment>